<dbReference type="RefSeq" id="XP_037216521.1">
    <property type="nucleotide sequence ID" value="XM_037367127.1"/>
</dbReference>
<evidence type="ECO:0000313" key="3">
    <source>
        <dbReference type="EMBL" id="KAF7295158.1"/>
    </source>
</evidence>
<feature type="compositionally biased region" description="Polar residues" evidence="1">
    <location>
        <begin position="61"/>
        <end position="73"/>
    </location>
</feature>
<sequence length="523" mass="58706">MGSRNKKPWPQAAKVEPQTPEPSKRTTRATAKSAVDQNISQSMEPPNNKKRRRASQKRSTKNLTNEETPQVTESNEEVEQRQPSSKVQGKRRAEDPDDIEQRPGKKAKKTDGKAKRATEANDAKTLGSPRELSTKAVKIISNAGTGLCSVCLVKSLNGQPAHITPASERMFQELWVKAHDWAIAEEISQVSEANGIFLCARCHWAWDNSRFIFALPLRMLKAIATEWLLRPKNERLYLTDWIKKEYPQYDNLYHLIQLHPDFVLRVRRPTDVPADPALQLPGRDTFHVFSAVLKHKRYRVTAGEGGDPSNVVSLQDRLHPYRMWQLPDHAGVANLFVMALHRAGDVRMKYNSHSIGGAVLSYLFQIRDVLEAERLSPYGRSELLRRIKLPDYVGSLSLPADEDQDDVTDAESPVETLGKKAKMVPRPVSEEDREPEKKDKDGRDPGSRGESPSHSGGRPGPSADGDDDEDESANDSDEFANSSDESESTTVLRSHPWLFKDCKPETLAEEARLLRALGFNISV</sequence>
<accession>A0A8H6VYQ5</accession>
<dbReference type="Pfam" id="PF13391">
    <property type="entry name" value="HNH_2"/>
    <property type="match status" value="1"/>
</dbReference>
<dbReference type="InterPro" id="IPR003615">
    <property type="entry name" value="HNH_nuc"/>
</dbReference>
<gene>
    <name evidence="3" type="ORF">MIND_01054500</name>
</gene>
<feature type="domain" description="HNH nuclease" evidence="2">
    <location>
        <begin position="160"/>
        <end position="213"/>
    </location>
</feature>
<feature type="compositionally biased region" description="Polar residues" evidence="1">
    <location>
        <begin position="35"/>
        <end position="45"/>
    </location>
</feature>
<comment type="caution">
    <text evidence="3">The sequence shown here is derived from an EMBL/GenBank/DDBJ whole genome shotgun (WGS) entry which is preliminary data.</text>
</comment>
<evidence type="ECO:0000313" key="4">
    <source>
        <dbReference type="Proteomes" id="UP000636479"/>
    </source>
</evidence>
<feature type="region of interest" description="Disordered" evidence="1">
    <location>
        <begin position="397"/>
        <end position="497"/>
    </location>
</feature>
<feature type="compositionally biased region" description="Basic and acidic residues" evidence="1">
    <location>
        <begin position="428"/>
        <end position="447"/>
    </location>
</feature>
<dbReference type="AlphaFoldDB" id="A0A8H6VYQ5"/>
<reference evidence="3" key="1">
    <citation type="submission" date="2020-05" db="EMBL/GenBank/DDBJ databases">
        <title>Mycena genomes resolve the evolution of fungal bioluminescence.</title>
        <authorList>
            <person name="Tsai I.J."/>
        </authorList>
    </citation>
    <scope>NUCLEOTIDE SEQUENCE</scope>
    <source>
        <strain evidence="3">171206Taipei</strain>
    </source>
</reference>
<proteinExistence type="predicted"/>
<evidence type="ECO:0000256" key="1">
    <source>
        <dbReference type="SAM" id="MobiDB-lite"/>
    </source>
</evidence>
<dbReference type="Proteomes" id="UP000636479">
    <property type="component" value="Unassembled WGS sequence"/>
</dbReference>
<organism evidence="3 4">
    <name type="scientific">Mycena indigotica</name>
    <dbReference type="NCBI Taxonomy" id="2126181"/>
    <lineage>
        <taxon>Eukaryota</taxon>
        <taxon>Fungi</taxon>
        <taxon>Dikarya</taxon>
        <taxon>Basidiomycota</taxon>
        <taxon>Agaricomycotina</taxon>
        <taxon>Agaricomycetes</taxon>
        <taxon>Agaricomycetidae</taxon>
        <taxon>Agaricales</taxon>
        <taxon>Marasmiineae</taxon>
        <taxon>Mycenaceae</taxon>
        <taxon>Mycena</taxon>
    </lineage>
</organism>
<dbReference type="GeneID" id="59349643"/>
<keyword evidence="4" id="KW-1185">Reference proteome</keyword>
<dbReference type="EMBL" id="JACAZF010000009">
    <property type="protein sequence ID" value="KAF7295158.1"/>
    <property type="molecule type" value="Genomic_DNA"/>
</dbReference>
<name>A0A8H6VYQ5_9AGAR</name>
<feature type="compositionally biased region" description="Low complexity" evidence="1">
    <location>
        <begin position="448"/>
        <end position="463"/>
    </location>
</feature>
<feature type="compositionally biased region" description="Basic residues" evidence="1">
    <location>
        <begin position="48"/>
        <end position="60"/>
    </location>
</feature>
<evidence type="ECO:0000259" key="2">
    <source>
        <dbReference type="Pfam" id="PF13391"/>
    </source>
</evidence>
<feature type="compositionally biased region" description="Acidic residues" evidence="1">
    <location>
        <begin position="400"/>
        <end position="409"/>
    </location>
</feature>
<feature type="compositionally biased region" description="Basic and acidic residues" evidence="1">
    <location>
        <begin position="91"/>
        <end position="122"/>
    </location>
</feature>
<protein>
    <recommendedName>
        <fullName evidence="2">HNH nuclease domain-containing protein</fullName>
    </recommendedName>
</protein>
<feature type="compositionally biased region" description="Acidic residues" evidence="1">
    <location>
        <begin position="464"/>
        <end position="478"/>
    </location>
</feature>
<feature type="region of interest" description="Disordered" evidence="1">
    <location>
        <begin position="1"/>
        <end position="130"/>
    </location>
</feature>